<dbReference type="PROSITE" id="PS50026">
    <property type="entry name" value="EGF_3"/>
    <property type="match status" value="4"/>
</dbReference>
<dbReference type="SUPFAM" id="SSF57184">
    <property type="entry name" value="Growth factor receptor domain"/>
    <property type="match status" value="1"/>
</dbReference>
<dbReference type="InterPro" id="IPR018097">
    <property type="entry name" value="EGF_Ca-bd_CS"/>
</dbReference>
<dbReference type="InterPro" id="IPR001881">
    <property type="entry name" value="EGF-like_Ca-bd_dom"/>
</dbReference>
<keyword evidence="2 8" id="KW-0732">Signal</keyword>
<reference evidence="11" key="2">
    <citation type="submission" date="2020-05" db="UniProtKB">
        <authorList>
            <consortium name="EnsemblMetazoa"/>
        </authorList>
    </citation>
    <scope>IDENTIFICATION</scope>
    <source>
        <strain evidence="11">wikel</strain>
    </source>
</reference>
<dbReference type="PROSITE" id="PS01187">
    <property type="entry name" value="EGF_CA"/>
    <property type="match status" value="1"/>
</dbReference>
<keyword evidence="12" id="KW-1185">Reference proteome</keyword>
<feature type="compositionally biased region" description="Low complexity" evidence="7">
    <location>
        <begin position="62"/>
        <end position="76"/>
    </location>
</feature>
<feature type="domain" description="EGF-like" evidence="9">
    <location>
        <begin position="263"/>
        <end position="299"/>
    </location>
</feature>
<feature type="region of interest" description="Disordered" evidence="7">
    <location>
        <begin position="156"/>
        <end position="201"/>
    </location>
</feature>
<feature type="signal peptide" evidence="8">
    <location>
        <begin position="1"/>
        <end position="21"/>
    </location>
</feature>
<protein>
    <submittedName>
        <fullName evidence="10 11">Neurogenic locus notch, putative</fullName>
        <ecNumber evidence="10">3.4.21.21</ecNumber>
    </submittedName>
</protein>
<feature type="compositionally biased region" description="Low complexity" evidence="7">
    <location>
        <begin position="128"/>
        <end position="141"/>
    </location>
</feature>
<dbReference type="EMBL" id="ABJB010720200">
    <property type="status" value="NOT_ANNOTATED_CDS"/>
    <property type="molecule type" value="Genomic_DNA"/>
</dbReference>
<dbReference type="InterPro" id="IPR009030">
    <property type="entry name" value="Growth_fac_rcpt_cys_sf"/>
</dbReference>
<dbReference type="EC" id="3.4.21.21" evidence="10"/>
<dbReference type="Proteomes" id="UP000001555">
    <property type="component" value="Unassembled WGS sequence"/>
</dbReference>
<dbReference type="InterPro" id="IPR013032">
    <property type="entry name" value="EGF-like_CS"/>
</dbReference>
<feature type="disulfide bond" evidence="6">
    <location>
        <begin position="388"/>
        <end position="397"/>
    </location>
</feature>
<feature type="domain" description="EGF-like" evidence="9">
    <location>
        <begin position="301"/>
        <end position="337"/>
    </location>
</feature>
<dbReference type="FunFam" id="2.10.25.10:FF:000472">
    <property type="entry name" value="Uncharacterized protein, isoform A"/>
    <property type="match status" value="1"/>
</dbReference>
<dbReference type="EMBL" id="ABJB010506322">
    <property type="status" value="NOT_ANNOTATED_CDS"/>
    <property type="molecule type" value="Genomic_DNA"/>
</dbReference>
<feature type="chain" id="PRO_5010826014" evidence="8">
    <location>
        <begin position="22"/>
        <end position="433"/>
    </location>
</feature>
<dbReference type="EMBL" id="ABJB010794381">
    <property type="status" value="NOT_ANNOTATED_CDS"/>
    <property type="molecule type" value="Genomic_DNA"/>
</dbReference>
<evidence type="ECO:0000256" key="8">
    <source>
        <dbReference type="SAM" id="SignalP"/>
    </source>
</evidence>
<evidence type="ECO:0000256" key="6">
    <source>
        <dbReference type="PROSITE-ProRule" id="PRU00076"/>
    </source>
</evidence>
<dbReference type="InterPro" id="IPR000152">
    <property type="entry name" value="EGF-type_Asp/Asn_hydroxyl_site"/>
</dbReference>
<feature type="domain" description="EGF-like" evidence="9">
    <location>
        <begin position="355"/>
        <end position="398"/>
    </location>
</feature>
<dbReference type="PaxDb" id="6945-B7PDF9"/>
<dbReference type="SMART" id="SM00181">
    <property type="entry name" value="EGF"/>
    <property type="match status" value="5"/>
</dbReference>
<dbReference type="EMBL" id="DS689861">
    <property type="protein sequence ID" value="EEC04631.1"/>
    <property type="molecule type" value="Genomic_DNA"/>
</dbReference>
<feature type="domain" description="EGF-like" evidence="9">
    <location>
        <begin position="399"/>
        <end position="433"/>
    </location>
</feature>
<feature type="disulfide bond" evidence="6">
    <location>
        <begin position="369"/>
        <end position="386"/>
    </location>
</feature>
<dbReference type="Pfam" id="PF12661">
    <property type="entry name" value="hEGF"/>
    <property type="match status" value="1"/>
</dbReference>
<dbReference type="OrthoDB" id="283575at2759"/>
<keyword evidence="4 6" id="KW-1015">Disulfide bond</keyword>
<dbReference type="PROSITE" id="PS00022">
    <property type="entry name" value="EGF_1"/>
    <property type="match status" value="2"/>
</dbReference>
<dbReference type="PROSITE" id="PS01186">
    <property type="entry name" value="EGF_2"/>
    <property type="match status" value="2"/>
</dbReference>
<dbReference type="SMART" id="SM00179">
    <property type="entry name" value="EGF_CA"/>
    <property type="match status" value="2"/>
</dbReference>
<dbReference type="SUPFAM" id="SSF57196">
    <property type="entry name" value="EGF/Laminin"/>
    <property type="match status" value="1"/>
</dbReference>
<feature type="region of interest" description="Disordered" evidence="7">
    <location>
        <begin position="33"/>
        <end position="98"/>
    </location>
</feature>
<feature type="disulfide bond" evidence="6">
    <location>
        <begin position="289"/>
        <end position="298"/>
    </location>
</feature>
<dbReference type="InterPro" id="IPR000742">
    <property type="entry name" value="EGF"/>
</dbReference>
<dbReference type="Gene3D" id="2.10.25.10">
    <property type="entry name" value="Laminin"/>
    <property type="match status" value="3"/>
</dbReference>
<dbReference type="InterPro" id="IPR051022">
    <property type="entry name" value="Notch_Cell-Fate_Det"/>
</dbReference>
<organism>
    <name type="scientific">Ixodes scapularis</name>
    <name type="common">Black-legged tick</name>
    <name type="synonym">Deer tick</name>
    <dbReference type="NCBI Taxonomy" id="6945"/>
    <lineage>
        <taxon>Eukaryota</taxon>
        <taxon>Metazoa</taxon>
        <taxon>Ecdysozoa</taxon>
        <taxon>Arthropoda</taxon>
        <taxon>Chelicerata</taxon>
        <taxon>Arachnida</taxon>
        <taxon>Acari</taxon>
        <taxon>Parasitiformes</taxon>
        <taxon>Ixodida</taxon>
        <taxon>Ixodoidea</taxon>
        <taxon>Ixodidae</taxon>
        <taxon>Ixodinae</taxon>
        <taxon>Ixodes</taxon>
    </lineage>
</organism>
<gene>
    <name evidence="10" type="ORF">IscW_ISCW016923</name>
</gene>
<keyword evidence="10" id="KW-0378">Hydrolase</keyword>
<evidence type="ECO:0000256" key="1">
    <source>
        <dbReference type="ARBA" id="ARBA00022536"/>
    </source>
</evidence>
<evidence type="ECO:0000256" key="2">
    <source>
        <dbReference type="ARBA" id="ARBA00022729"/>
    </source>
</evidence>
<evidence type="ECO:0000256" key="3">
    <source>
        <dbReference type="ARBA" id="ARBA00022737"/>
    </source>
</evidence>
<keyword evidence="3" id="KW-0677">Repeat</keyword>
<dbReference type="VEuPathDB" id="VectorBase:ISCW016923"/>
<dbReference type="CDD" id="cd00054">
    <property type="entry name" value="EGF_CA"/>
    <property type="match status" value="2"/>
</dbReference>
<dbReference type="PROSITE" id="PS00010">
    <property type="entry name" value="ASX_HYDROXYL"/>
    <property type="match status" value="2"/>
</dbReference>
<comment type="caution">
    <text evidence="6">Lacks conserved residue(s) required for the propagation of feature annotation.</text>
</comment>
<proteinExistence type="predicted"/>
<dbReference type="VEuPathDB" id="VectorBase:ISCP_007893"/>
<dbReference type="EMBL" id="ABJB010360223">
    <property type="status" value="NOT_ANNOTATED_CDS"/>
    <property type="molecule type" value="Genomic_DNA"/>
</dbReference>
<reference evidence="10 12" key="1">
    <citation type="submission" date="2008-03" db="EMBL/GenBank/DDBJ databases">
        <title>Annotation of Ixodes scapularis.</title>
        <authorList>
            <consortium name="Ixodes scapularis Genome Project Consortium"/>
            <person name="Caler E."/>
            <person name="Hannick L.I."/>
            <person name="Bidwell S."/>
            <person name="Joardar V."/>
            <person name="Thiagarajan M."/>
            <person name="Amedeo P."/>
            <person name="Galinsky K.J."/>
            <person name="Schobel S."/>
            <person name="Inman J."/>
            <person name="Hostetler J."/>
            <person name="Miller J."/>
            <person name="Hammond M."/>
            <person name="Megy K."/>
            <person name="Lawson D."/>
            <person name="Kodira C."/>
            <person name="Sutton G."/>
            <person name="Meyer J."/>
            <person name="Hill C.A."/>
            <person name="Birren B."/>
            <person name="Nene V."/>
            <person name="Collins F."/>
            <person name="Alarcon-Chaidez F."/>
            <person name="Wikel S."/>
            <person name="Strausberg R."/>
        </authorList>
    </citation>
    <scope>NUCLEOTIDE SEQUENCE [LARGE SCALE GENOMIC DNA]</scope>
    <source>
        <strain evidence="12">Wikel</strain>
        <strain evidence="10">Wikel colony</strain>
    </source>
</reference>
<sequence>MAGRSEAVLLSLLLLLVPSQSRNTGLHPGSVVILNPTGAPLPTDIPVRDSSETPNVPAKDQTGAGSTEASASSTFANVATEDSPGNVPTNLPADVPTSLPTKLATDVAKTEQYNLDKNETGSFTSPVPESSPMSTYPPSTSKQQEIFNDQTTILSTDAVTVPPTDRSSTAAATDTSPPPEDPKGPSCAAPDLPRWRPVPKTHRLRLSRANRRRLCGSALRARHVEERRRDTDLLVVGGTDEDPGSTFKCYCLPGYGGDLCEFEYDECDSGPCSHGAQCEDLVAGFRCHCGPGYAGRACEIKVDLCRPDPCPPPAQCVDRGNNYSCLCHPGYDVHLSGSEPGCSGQAAWLLNVSVHARECSKSPQDSDTCSGGGACVLEPGQTSFSCRCCPGLRNRFCEERDGCFTRPCRNGGYCVDIAEGLTGTMFQCLCLER</sequence>
<feature type="compositionally biased region" description="Low complexity" evidence="7">
    <location>
        <begin position="162"/>
        <end position="175"/>
    </location>
</feature>
<dbReference type="GO" id="GO:0005509">
    <property type="term" value="F:calcium ion binding"/>
    <property type="evidence" value="ECO:0007669"/>
    <property type="project" value="InterPro"/>
</dbReference>
<dbReference type="GO" id="GO:0004252">
    <property type="term" value="F:serine-type endopeptidase activity"/>
    <property type="evidence" value="ECO:0007669"/>
    <property type="project" value="UniProtKB-EC"/>
</dbReference>
<evidence type="ECO:0000313" key="11">
    <source>
        <dbReference type="EnsemblMetazoa" id="ISCW016923-PA"/>
    </source>
</evidence>
<keyword evidence="5" id="KW-0325">Glycoprotein</keyword>
<accession>B7PDF9</accession>
<dbReference type="EnsemblMetazoa" id="ISCW016923-RA">
    <property type="protein sequence ID" value="ISCW016923-PA"/>
    <property type="gene ID" value="ISCW016923"/>
</dbReference>
<dbReference type="PANTHER" id="PTHR24049">
    <property type="entry name" value="CRUMBS FAMILY MEMBER"/>
    <property type="match status" value="1"/>
</dbReference>
<dbReference type="Pfam" id="PF00008">
    <property type="entry name" value="EGF"/>
    <property type="match status" value="1"/>
</dbReference>
<evidence type="ECO:0000256" key="4">
    <source>
        <dbReference type="ARBA" id="ARBA00023157"/>
    </source>
</evidence>
<dbReference type="AlphaFoldDB" id="B7PDF9"/>
<dbReference type="EMBL" id="ABJB010671262">
    <property type="status" value="NOT_ANNOTATED_CDS"/>
    <property type="molecule type" value="Genomic_DNA"/>
</dbReference>
<evidence type="ECO:0000256" key="7">
    <source>
        <dbReference type="SAM" id="MobiDB-lite"/>
    </source>
</evidence>
<feature type="region of interest" description="Disordered" evidence="7">
    <location>
        <begin position="111"/>
        <end position="142"/>
    </location>
</feature>
<evidence type="ECO:0000313" key="12">
    <source>
        <dbReference type="Proteomes" id="UP000001555"/>
    </source>
</evidence>
<dbReference type="VEuPathDB" id="VectorBase:ISCI016923"/>
<evidence type="ECO:0000259" key="9">
    <source>
        <dbReference type="PROSITE" id="PS50026"/>
    </source>
</evidence>
<dbReference type="InParanoid" id="B7PDF9"/>
<dbReference type="HOGENOM" id="CLU_633540_0_0_1"/>
<evidence type="ECO:0000256" key="5">
    <source>
        <dbReference type="ARBA" id="ARBA00023180"/>
    </source>
</evidence>
<keyword evidence="1 6" id="KW-0245">EGF-like domain</keyword>
<name>B7PDF9_IXOSC</name>
<evidence type="ECO:0000313" key="10">
    <source>
        <dbReference type="EMBL" id="EEC04631.1"/>
    </source>
</evidence>